<dbReference type="InterPro" id="IPR035906">
    <property type="entry name" value="MetI-like_sf"/>
</dbReference>
<gene>
    <name evidence="10" type="ORF">FPZ44_21680</name>
</gene>
<dbReference type="SUPFAM" id="SSF161098">
    <property type="entry name" value="MetI-like"/>
    <property type="match status" value="1"/>
</dbReference>
<proteinExistence type="inferred from homology"/>
<dbReference type="PANTHER" id="PTHR30450:SF1">
    <property type="entry name" value="D-METHIONINE TRANSPORT SYSTEM PERMEASE PROTEIN METI-RELATED"/>
    <property type="match status" value="1"/>
</dbReference>
<dbReference type="PROSITE" id="PS50928">
    <property type="entry name" value="ABC_TM1"/>
    <property type="match status" value="1"/>
</dbReference>
<dbReference type="Gene3D" id="1.10.3720.10">
    <property type="entry name" value="MetI-like"/>
    <property type="match status" value="1"/>
</dbReference>
<sequence>MITEASLDTLLMLGFSVLFTFILGLPLGILLFLSGKSQNVVLRTINTVVSFIVNIFRSIPFIILMVALIPIVREVFGTAIGVRGTIPPLVIAAAPFFARLVETSLREVDRGVIEAAQAMGANTWQIIYKVLLPEARAGLIAGTTITAVTLVSYTAMSGMIGGGGLGDLAIRYGYHRYELTIMIVAIIVLVVLVQLLQWIGDALVRRYTRK</sequence>
<feature type="transmembrane region" description="Helical" evidence="8">
    <location>
        <begin position="180"/>
        <end position="200"/>
    </location>
</feature>
<organism evidence="10 11">
    <name type="scientific">Paenibacillus agilis</name>
    <dbReference type="NCBI Taxonomy" id="3020863"/>
    <lineage>
        <taxon>Bacteria</taxon>
        <taxon>Bacillati</taxon>
        <taxon>Bacillota</taxon>
        <taxon>Bacilli</taxon>
        <taxon>Bacillales</taxon>
        <taxon>Paenibacillaceae</taxon>
        <taxon>Paenibacillus</taxon>
    </lineage>
</organism>
<evidence type="ECO:0000256" key="2">
    <source>
        <dbReference type="ARBA" id="ARBA00007069"/>
    </source>
</evidence>
<keyword evidence="7 8" id="KW-0472">Membrane</keyword>
<dbReference type="InterPro" id="IPR000515">
    <property type="entry name" value="MetI-like"/>
</dbReference>
<evidence type="ECO:0000256" key="7">
    <source>
        <dbReference type="ARBA" id="ARBA00023136"/>
    </source>
</evidence>
<feature type="transmembrane region" description="Helical" evidence="8">
    <location>
        <begin position="75"/>
        <end position="98"/>
    </location>
</feature>
<keyword evidence="11" id="KW-1185">Reference proteome</keyword>
<evidence type="ECO:0000313" key="11">
    <source>
        <dbReference type="Proteomes" id="UP000318102"/>
    </source>
</evidence>
<dbReference type="GO" id="GO:0005886">
    <property type="term" value="C:plasma membrane"/>
    <property type="evidence" value="ECO:0007669"/>
    <property type="project" value="UniProtKB-SubCell"/>
</dbReference>
<dbReference type="Pfam" id="PF00528">
    <property type="entry name" value="BPD_transp_1"/>
    <property type="match status" value="1"/>
</dbReference>
<feature type="transmembrane region" description="Helical" evidence="8">
    <location>
        <begin position="137"/>
        <end position="160"/>
    </location>
</feature>
<keyword evidence="4" id="KW-1003">Cell membrane</keyword>
<comment type="subcellular location">
    <subcellularLocation>
        <location evidence="1 8">Cell membrane</location>
        <topology evidence="1 8">Multi-pass membrane protein</topology>
    </subcellularLocation>
</comment>
<dbReference type="PANTHER" id="PTHR30450">
    <property type="entry name" value="ABC TRANSPORTER PERMEASE"/>
    <property type="match status" value="1"/>
</dbReference>
<evidence type="ECO:0000256" key="1">
    <source>
        <dbReference type="ARBA" id="ARBA00004651"/>
    </source>
</evidence>
<dbReference type="AlphaFoldDB" id="A0A559II25"/>
<dbReference type="RefSeq" id="WP_144994217.1">
    <property type="nucleotide sequence ID" value="NZ_VNJK01000004.1"/>
</dbReference>
<dbReference type="FunFam" id="1.10.3720.10:FF:000002">
    <property type="entry name" value="D-methionine ABC transporter permease MetI"/>
    <property type="match status" value="1"/>
</dbReference>
<dbReference type="Proteomes" id="UP000318102">
    <property type="component" value="Unassembled WGS sequence"/>
</dbReference>
<evidence type="ECO:0000313" key="10">
    <source>
        <dbReference type="EMBL" id="TVX87284.1"/>
    </source>
</evidence>
<reference evidence="10 11" key="1">
    <citation type="submission" date="2019-07" db="EMBL/GenBank/DDBJ databases">
        <authorList>
            <person name="Kim J."/>
        </authorList>
    </citation>
    <scope>NUCLEOTIDE SEQUENCE [LARGE SCALE GENOMIC DNA]</scope>
    <source>
        <strain evidence="10 11">N4</strain>
    </source>
</reference>
<evidence type="ECO:0000256" key="8">
    <source>
        <dbReference type="RuleBase" id="RU363032"/>
    </source>
</evidence>
<dbReference type="GO" id="GO:0048473">
    <property type="term" value="P:D-methionine transmembrane transport"/>
    <property type="evidence" value="ECO:0007669"/>
    <property type="project" value="TreeGrafter"/>
</dbReference>
<protein>
    <submittedName>
        <fullName evidence="10">ABC transporter permease</fullName>
    </submittedName>
</protein>
<keyword evidence="3 8" id="KW-0813">Transport</keyword>
<evidence type="ECO:0000256" key="3">
    <source>
        <dbReference type="ARBA" id="ARBA00022448"/>
    </source>
</evidence>
<dbReference type="EMBL" id="VNJK01000004">
    <property type="protein sequence ID" value="TVX87284.1"/>
    <property type="molecule type" value="Genomic_DNA"/>
</dbReference>
<name>A0A559II25_9BACL</name>
<evidence type="ECO:0000259" key="9">
    <source>
        <dbReference type="PROSITE" id="PS50928"/>
    </source>
</evidence>
<keyword evidence="5 8" id="KW-0812">Transmembrane</keyword>
<feature type="transmembrane region" description="Helical" evidence="8">
    <location>
        <begin position="45"/>
        <end position="69"/>
    </location>
</feature>
<evidence type="ECO:0000256" key="6">
    <source>
        <dbReference type="ARBA" id="ARBA00022989"/>
    </source>
</evidence>
<comment type="caution">
    <text evidence="10">The sequence shown here is derived from an EMBL/GenBank/DDBJ whole genome shotgun (WGS) entry which is preliminary data.</text>
</comment>
<feature type="transmembrane region" description="Helical" evidence="8">
    <location>
        <begin position="12"/>
        <end position="33"/>
    </location>
</feature>
<dbReference type="InterPro" id="IPR051322">
    <property type="entry name" value="AA_ABC_Transporter_Permease"/>
</dbReference>
<accession>A0A559II25</accession>
<evidence type="ECO:0000256" key="4">
    <source>
        <dbReference type="ARBA" id="ARBA00022475"/>
    </source>
</evidence>
<dbReference type="NCBIfam" id="NF008049">
    <property type="entry name" value="PRK10782.1"/>
    <property type="match status" value="1"/>
</dbReference>
<dbReference type="CDD" id="cd06261">
    <property type="entry name" value="TM_PBP2"/>
    <property type="match status" value="1"/>
</dbReference>
<feature type="domain" description="ABC transmembrane type-1" evidence="9">
    <location>
        <begin position="6"/>
        <end position="197"/>
    </location>
</feature>
<keyword evidence="6 8" id="KW-1133">Transmembrane helix</keyword>
<dbReference type="OrthoDB" id="9793490at2"/>
<comment type="similarity">
    <text evidence="2">Belongs to the binding-protein-dependent transport system permease family. CysTW subfamily.</text>
</comment>
<evidence type="ECO:0000256" key="5">
    <source>
        <dbReference type="ARBA" id="ARBA00022692"/>
    </source>
</evidence>